<dbReference type="PANTHER" id="PTHR33164">
    <property type="entry name" value="TRANSCRIPTIONAL REGULATOR, MARR FAMILY"/>
    <property type="match status" value="1"/>
</dbReference>
<dbReference type="Pfam" id="PF01047">
    <property type="entry name" value="MarR"/>
    <property type="match status" value="1"/>
</dbReference>
<sequence length="140" mass="15206">MNESLTILMNLAKVQSIVSRRFDRLNMHGIGFTDFMILYFLNQSAGQSMRRIDLAEKAGITASGITRTLLPLEKIGLVGRETNGRDARVSYVILTEAGKQLFNNASGTANALATEIISAENAANNGMLFELLTQLGGNIN</sequence>
<evidence type="ECO:0000313" key="2">
    <source>
        <dbReference type="EMBL" id="TKT89532.1"/>
    </source>
</evidence>
<dbReference type="AlphaFoldDB" id="A0A4U6CXU0"/>
<proteinExistence type="predicted"/>
<evidence type="ECO:0000259" key="1">
    <source>
        <dbReference type="PROSITE" id="PS50995"/>
    </source>
</evidence>
<dbReference type="PROSITE" id="PS50995">
    <property type="entry name" value="HTH_MARR_2"/>
    <property type="match status" value="1"/>
</dbReference>
<dbReference type="EMBL" id="SZVO01000012">
    <property type="protein sequence ID" value="TKT89532.1"/>
    <property type="molecule type" value="Genomic_DNA"/>
</dbReference>
<reference evidence="2 3" key="1">
    <citation type="submission" date="2019-05" db="EMBL/GenBank/DDBJ databases">
        <title>Dyadobacter AR-3-8 sp. nov., isolated from arctic soil.</title>
        <authorList>
            <person name="Chaudhary D.K."/>
        </authorList>
    </citation>
    <scope>NUCLEOTIDE SEQUENCE [LARGE SCALE GENOMIC DNA]</scope>
    <source>
        <strain evidence="2 3">AR-3-8</strain>
    </source>
</reference>
<dbReference type="Proteomes" id="UP000304900">
    <property type="component" value="Unassembled WGS sequence"/>
</dbReference>
<feature type="domain" description="HTH marR-type" evidence="1">
    <location>
        <begin position="1"/>
        <end position="137"/>
    </location>
</feature>
<dbReference type="InterPro" id="IPR039422">
    <property type="entry name" value="MarR/SlyA-like"/>
</dbReference>
<dbReference type="GO" id="GO:0003700">
    <property type="term" value="F:DNA-binding transcription factor activity"/>
    <property type="evidence" value="ECO:0007669"/>
    <property type="project" value="InterPro"/>
</dbReference>
<dbReference type="OrthoDB" id="5295456at2"/>
<dbReference type="InterPro" id="IPR036388">
    <property type="entry name" value="WH-like_DNA-bd_sf"/>
</dbReference>
<dbReference type="SUPFAM" id="SSF46785">
    <property type="entry name" value="Winged helix' DNA-binding domain"/>
    <property type="match status" value="1"/>
</dbReference>
<dbReference type="InterPro" id="IPR036390">
    <property type="entry name" value="WH_DNA-bd_sf"/>
</dbReference>
<protein>
    <submittedName>
        <fullName evidence="2">MarR family transcriptional regulator</fullName>
    </submittedName>
</protein>
<dbReference type="PANTHER" id="PTHR33164:SF43">
    <property type="entry name" value="HTH-TYPE TRANSCRIPTIONAL REPRESSOR YETL"/>
    <property type="match status" value="1"/>
</dbReference>
<gene>
    <name evidence="2" type="ORF">FDK13_24215</name>
</gene>
<accession>A0A4U6CXU0</accession>
<evidence type="ECO:0000313" key="3">
    <source>
        <dbReference type="Proteomes" id="UP000304900"/>
    </source>
</evidence>
<keyword evidence="3" id="KW-1185">Reference proteome</keyword>
<dbReference type="InterPro" id="IPR000835">
    <property type="entry name" value="HTH_MarR-typ"/>
</dbReference>
<dbReference type="SMART" id="SM00347">
    <property type="entry name" value="HTH_MARR"/>
    <property type="match status" value="1"/>
</dbReference>
<dbReference type="GO" id="GO:0006950">
    <property type="term" value="P:response to stress"/>
    <property type="evidence" value="ECO:0007669"/>
    <property type="project" value="TreeGrafter"/>
</dbReference>
<dbReference type="Gene3D" id="1.10.10.10">
    <property type="entry name" value="Winged helix-like DNA-binding domain superfamily/Winged helix DNA-binding domain"/>
    <property type="match status" value="1"/>
</dbReference>
<organism evidence="2 3">
    <name type="scientific">Dyadobacter frigoris</name>
    <dbReference type="NCBI Taxonomy" id="2576211"/>
    <lineage>
        <taxon>Bacteria</taxon>
        <taxon>Pseudomonadati</taxon>
        <taxon>Bacteroidota</taxon>
        <taxon>Cytophagia</taxon>
        <taxon>Cytophagales</taxon>
        <taxon>Spirosomataceae</taxon>
        <taxon>Dyadobacter</taxon>
    </lineage>
</organism>
<comment type="caution">
    <text evidence="2">The sequence shown here is derived from an EMBL/GenBank/DDBJ whole genome shotgun (WGS) entry which is preliminary data.</text>
</comment>
<dbReference type="PRINTS" id="PR00598">
    <property type="entry name" value="HTHMARR"/>
</dbReference>
<name>A0A4U6CXU0_9BACT</name>